<name>A0A068QT99_9GAMM</name>
<reference evidence="2 4" key="2">
    <citation type="submission" date="2019-07" db="EMBL/GenBank/DDBJ databases">
        <title>Genomic Encyclopedia of Type Strains, Phase I: the one thousand microbial genomes (KMG-I) project.</title>
        <authorList>
            <person name="Kyrpides N."/>
        </authorList>
    </citation>
    <scope>NUCLEOTIDE SEQUENCE [LARGE SCALE GENOMIC DNA]</scope>
    <source>
        <strain evidence="2 4">DSM 17909</strain>
    </source>
</reference>
<dbReference type="EMBL" id="VNHN01000071">
    <property type="protein sequence ID" value="TYO99445.1"/>
    <property type="molecule type" value="Genomic_DNA"/>
</dbReference>
<dbReference type="STRING" id="351671.XDD1_1376"/>
<organism evidence="1 3">
    <name type="scientific">Xenorhabdus doucetiae</name>
    <dbReference type="NCBI Taxonomy" id="351671"/>
    <lineage>
        <taxon>Bacteria</taxon>
        <taxon>Pseudomonadati</taxon>
        <taxon>Pseudomonadota</taxon>
        <taxon>Gammaproteobacteria</taxon>
        <taxon>Enterobacterales</taxon>
        <taxon>Morganellaceae</taxon>
        <taxon>Xenorhabdus</taxon>
    </lineage>
</organism>
<dbReference type="RefSeq" id="WP_045969698.1">
    <property type="nucleotide sequence ID" value="NZ_CAWMED010000001.1"/>
</dbReference>
<dbReference type="AlphaFoldDB" id="A0A068QT99"/>
<dbReference type="KEGG" id="xdo:XDD1_1376"/>
<accession>A0A068QT99</accession>
<protein>
    <submittedName>
        <fullName evidence="1">Uncharacterized protein</fullName>
    </submittedName>
</protein>
<reference evidence="1 3" key="1">
    <citation type="submission" date="2013-07" db="EMBL/GenBank/DDBJ databases">
        <authorList>
            <person name="Genoscope - CEA"/>
        </authorList>
    </citation>
    <scope>NUCLEOTIDE SEQUENCE [LARGE SCALE GENOMIC DNA]</scope>
    <source>
        <strain evidence="1">FRM16</strain>
        <strain evidence="3">FRM16 / DSM 17909</strain>
    </source>
</reference>
<evidence type="ECO:0000313" key="3">
    <source>
        <dbReference type="Proteomes" id="UP000032721"/>
    </source>
</evidence>
<dbReference type="OrthoDB" id="6444115at2"/>
<dbReference type="Proteomes" id="UP000324170">
    <property type="component" value="Unassembled WGS sequence"/>
</dbReference>
<proteinExistence type="predicted"/>
<evidence type="ECO:0000313" key="4">
    <source>
        <dbReference type="Proteomes" id="UP000324170"/>
    </source>
</evidence>
<dbReference type="HOGENOM" id="CLU_158716_0_0_6"/>
<dbReference type="EMBL" id="FO704550">
    <property type="protein sequence ID" value="CDG17075.1"/>
    <property type="molecule type" value="Genomic_DNA"/>
</dbReference>
<sequence>MNVIWRAVCFCYDNMVLPFTEIQDEWVVFVDAPDRKAALAKYQALLPVIWDVSPDNVEHFSPLNEAELRGRALRPDAPHDLALLECSRYAGKPRYLTANDVLFWVSSPRLQQRLVNALNRVSKEVTDGYYGA</sequence>
<dbReference type="Proteomes" id="UP000032721">
    <property type="component" value="Chromosome"/>
</dbReference>
<keyword evidence="4" id="KW-1185">Reference proteome</keyword>
<gene>
    <name evidence="2" type="ORF">LY16_03144</name>
    <name evidence="1" type="ORF">XDD1_1376</name>
</gene>
<evidence type="ECO:0000313" key="1">
    <source>
        <dbReference type="EMBL" id="CDG17075.1"/>
    </source>
</evidence>
<evidence type="ECO:0000313" key="2">
    <source>
        <dbReference type="EMBL" id="TYO99445.1"/>
    </source>
</evidence>